<dbReference type="GO" id="GO:0016829">
    <property type="term" value="F:lyase activity"/>
    <property type="evidence" value="ECO:0007669"/>
    <property type="project" value="UniProtKB-KW"/>
</dbReference>
<evidence type="ECO:0000256" key="3">
    <source>
        <dbReference type="ARBA" id="ARBA00022764"/>
    </source>
</evidence>
<dbReference type="AlphaFoldDB" id="A0A9D2KVS6"/>
<keyword evidence="4" id="KW-0456">Lyase</keyword>
<dbReference type="EMBL" id="DWYW01000047">
    <property type="protein sequence ID" value="HJA89637.1"/>
    <property type="molecule type" value="Genomic_DNA"/>
</dbReference>
<keyword evidence="2" id="KW-0732">Signal</keyword>
<evidence type="ECO:0000256" key="2">
    <source>
        <dbReference type="ARBA" id="ARBA00022729"/>
    </source>
</evidence>
<accession>A0A9D2KVS6</accession>
<dbReference type="Pfam" id="PF07940">
    <property type="entry name" value="Hepar_II_III_C"/>
    <property type="match status" value="1"/>
</dbReference>
<dbReference type="Pfam" id="PF16889">
    <property type="entry name" value="Hepar_II_III_N"/>
    <property type="match status" value="1"/>
</dbReference>
<dbReference type="InterPro" id="IPR031680">
    <property type="entry name" value="Hepar_II_III_N"/>
</dbReference>
<evidence type="ECO:0000256" key="4">
    <source>
        <dbReference type="ARBA" id="ARBA00023239"/>
    </source>
</evidence>
<evidence type="ECO:0000259" key="6">
    <source>
        <dbReference type="Pfam" id="PF16889"/>
    </source>
</evidence>
<sequence>MKQLKDYQHAFFKDNWLQRAKENHQTDIKKVLERADLLLTDHIIFDDALDMEACHTPYRISEYYWNDYPEEDSEWTYMLSRNGFMVDLAMAYAYTKNSCYLKKWAELIQHFIETNGEPHASNGPSWRPIDSGIRLMNWLKSLTYLPLDELSEDLRLLLEQGMKDHIAYLHASYIDKYRLSNWGVLAISGIAVYDLFFPEHLDESIVAWAWNQLGQQLDLQFYPDGVHWEQSPLYHHEVIASYAYILQVSEALSSELPINLREKLQQPMYAAYYMADSSDYLSPLNDSDYVDLTSIYDWYRAMGFLADKKEATTSLYSGMIYQKTPSRQTLPALFKGEKSGFSALKTVNTYLTLFNGLHGSSHGHASTGSFTLNVNQQEMIADGGRYTYVEGTTRKMLKEPAAHNSFFDEDDLSTIITESWAYDHLPWPIHQQAEEISNLKGGYLFSNSWLSQKEGAEQLSSYARDIILLEEEGLILLYDSYRGSGKTITATYNFHEACQLNQSDQQTISFNAANIKGQVYVHKGNVSLERQQRSSVYNQLANHDRLISQLPVKEGQAHQLTVISFKGDVSCEPLTFYQNKHEQAYEDGAGLRVRLTSGNILDFYVLFNDVIKGDKLFKTDNGQFFYGKINIFDDNNRLFKIK</sequence>
<reference evidence="7" key="1">
    <citation type="journal article" date="2021" name="PeerJ">
        <title>Extensive microbial diversity within the chicken gut microbiome revealed by metagenomics and culture.</title>
        <authorList>
            <person name="Gilroy R."/>
            <person name="Ravi A."/>
            <person name="Getino M."/>
            <person name="Pursley I."/>
            <person name="Horton D.L."/>
            <person name="Alikhan N.F."/>
            <person name="Baker D."/>
            <person name="Gharbi K."/>
            <person name="Hall N."/>
            <person name="Watson M."/>
            <person name="Adriaenssens E.M."/>
            <person name="Foster-Nyarko E."/>
            <person name="Jarju S."/>
            <person name="Secka A."/>
            <person name="Antonio M."/>
            <person name="Oren A."/>
            <person name="Chaudhuri R.R."/>
            <person name="La Ragione R."/>
            <person name="Hildebrand F."/>
            <person name="Pallen M.J."/>
        </authorList>
    </citation>
    <scope>NUCLEOTIDE SEQUENCE</scope>
    <source>
        <strain evidence="7">CHK171-505</strain>
    </source>
</reference>
<evidence type="ECO:0000256" key="1">
    <source>
        <dbReference type="ARBA" id="ARBA00004418"/>
    </source>
</evidence>
<evidence type="ECO:0000313" key="7">
    <source>
        <dbReference type="EMBL" id="HJA89637.1"/>
    </source>
</evidence>
<dbReference type="InterPro" id="IPR008929">
    <property type="entry name" value="Chondroitin_lyas"/>
</dbReference>
<dbReference type="SUPFAM" id="SSF48230">
    <property type="entry name" value="Chondroitin AC/alginate lyase"/>
    <property type="match status" value="1"/>
</dbReference>
<evidence type="ECO:0000313" key="8">
    <source>
        <dbReference type="Proteomes" id="UP000886856"/>
    </source>
</evidence>
<comment type="subcellular location">
    <subcellularLocation>
        <location evidence="1">Periplasm</location>
    </subcellularLocation>
</comment>
<dbReference type="Gene3D" id="2.70.98.70">
    <property type="match status" value="1"/>
</dbReference>
<reference evidence="7" key="2">
    <citation type="submission" date="2021-04" db="EMBL/GenBank/DDBJ databases">
        <authorList>
            <person name="Gilroy R."/>
        </authorList>
    </citation>
    <scope>NUCLEOTIDE SEQUENCE</scope>
    <source>
        <strain evidence="7">CHK171-505</strain>
    </source>
</reference>
<dbReference type="InterPro" id="IPR012480">
    <property type="entry name" value="Hepar_II_III_C"/>
</dbReference>
<name>A0A9D2KVS6_9LACT</name>
<dbReference type="PANTHER" id="PTHR39210">
    <property type="entry name" value="HEPARIN-SULFATE LYASE"/>
    <property type="match status" value="1"/>
</dbReference>
<dbReference type="Gene3D" id="1.50.10.100">
    <property type="entry name" value="Chondroitin AC/alginate lyase"/>
    <property type="match status" value="1"/>
</dbReference>
<dbReference type="PANTHER" id="PTHR39210:SF1">
    <property type="entry name" value="HEPARIN-SULFATE LYASE"/>
    <property type="match status" value="1"/>
</dbReference>
<feature type="domain" description="Heparinase II/III-like C-terminal" evidence="5">
    <location>
        <begin position="330"/>
        <end position="547"/>
    </location>
</feature>
<comment type="caution">
    <text evidence="7">The sequence shown here is derived from an EMBL/GenBank/DDBJ whole genome shotgun (WGS) entry which is preliminary data.</text>
</comment>
<protein>
    <submittedName>
        <fullName evidence="7">Heparinase II/III family protein</fullName>
    </submittedName>
</protein>
<evidence type="ECO:0000259" key="5">
    <source>
        <dbReference type="Pfam" id="PF07940"/>
    </source>
</evidence>
<dbReference type="Proteomes" id="UP000886856">
    <property type="component" value="Unassembled WGS sequence"/>
</dbReference>
<dbReference type="GO" id="GO:0042597">
    <property type="term" value="C:periplasmic space"/>
    <property type="evidence" value="ECO:0007669"/>
    <property type="project" value="UniProtKB-SubCell"/>
</dbReference>
<feature type="domain" description="Heparin-sulfate lyase N-terminal" evidence="6">
    <location>
        <begin position="58"/>
        <end position="300"/>
    </location>
</feature>
<gene>
    <name evidence="7" type="ORF">H9948_02490</name>
</gene>
<proteinExistence type="predicted"/>
<keyword evidence="3" id="KW-0574">Periplasm</keyword>
<organism evidence="7 8">
    <name type="scientific">Candidatus Jeotgalibaca merdavium</name>
    <dbReference type="NCBI Taxonomy" id="2838627"/>
    <lineage>
        <taxon>Bacteria</taxon>
        <taxon>Bacillati</taxon>
        <taxon>Bacillota</taxon>
        <taxon>Bacilli</taxon>
        <taxon>Lactobacillales</taxon>
        <taxon>Carnobacteriaceae</taxon>
        <taxon>Jeotgalibaca</taxon>
    </lineage>
</organism>